<keyword evidence="2" id="KW-1185">Reference proteome</keyword>
<gene>
    <name evidence="1" type="ORF">WDJ61_11585</name>
</gene>
<reference evidence="1 2" key="1">
    <citation type="submission" date="2024-02" db="EMBL/GenBank/DDBJ databases">
        <title>Seven novel Bacillus-like species.</title>
        <authorList>
            <person name="Liu G."/>
        </authorList>
    </citation>
    <scope>NUCLEOTIDE SEQUENCE [LARGE SCALE GENOMIC DNA]</scope>
    <source>
        <strain evidence="1 2">FJAT-52991</strain>
    </source>
</reference>
<dbReference type="EMBL" id="CP147404">
    <property type="protein sequence ID" value="WXB91908.1"/>
    <property type="molecule type" value="Genomic_DNA"/>
</dbReference>
<accession>A0ABZ2N2S2</accession>
<organism evidence="1 2">
    <name type="scientific">Bacillus kandeliae</name>
    <dbReference type="NCBI Taxonomy" id="3129297"/>
    <lineage>
        <taxon>Bacteria</taxon>
        <taxon>Bacillati</taxon>
        <taxon>Bacillota</taxon>
        <taxon>Bacilli</taxon>
        <taxon>Bacillales</taxon>
        <taxon>Bacillaceae</taxon>
        <taxon>Bacillus</taxon>
    </lineage>
</organism>
<proteinExistence type="predicted"/>
<evidence type="ECO:0000313" key="2">
    <source>
        <dbReference type="Proteomes" id="UP001387364"/>
    </source>
</evidence>
<dbReference type="Proteomes" id="UP001387364">
    <property type="component" value="Chromosome"/>
</dbReference>
<dbReference type="RefSeq" id="WP_338749868.1">
    <property type="nucleotide sequence ID" value="NZ_CP147404.1"/>
</dbReference>
<protein>
    <submittedName>
        <fullName evidence="1">Uncharacterized protein</fullName>
    </submittedName>
</protein>
<sequence>MNKSYQELTKISREFRDLAGDLLRADTNTFDTALNFFKSFCEETKIIQTILTPILESEFDTQTWFDNAVNQQYSMAGSGDATLPTKKVDALKVVYDMLWSEDAQNTFLDFGFNTMYTKNFNEQLRKVNNNLTNLLIRYITRELEDEIEMIKPQSNQAWNQYNTYNGPTNVANNSSHFTQNVSINNPTLAEYVEQLRIVIDQSTELNPEEKQDALETVEMLEEELVKEQPSLTRVQKVLTHLPTVDAFTSIASNIVGTLAGS</sequence>
<evidence type="ECO:0000313" key="1">
    <source>
        <dbReference type="EMBL" id="WXB91908.1"/>
    </source>
</evidence>
<name>A0ABZ2N2S2_9BACI</name>